<dbReference type="InterPro" id="IPR015422">
    <property type="entry name" value="PyrdxlP-dep_Trfase_small"/>
</dbReference>
<dbReference type="Gene3D" id="3.40.640.10">
    <property type="entry name" value="Type I PLP-dependent aspartate aminotransferase-like (Major domain)"/>
    <property type="match status" value="1"/>
</dbReference>
<evidence type="ECO:0000313" key="6">
    <source>
        <dbReference type="Proteomes" id="UP000317422"/>
    </source>
</evidence>
<accession>A0A543N966</accession>
<name>A0A543N966_9ACTN</name>
<gene>
    <name evidence="5" type="ORF">FHX37_3709</name>
</gene>
<comment type="similarity">
    <text evidence="4">Belongs to the DegT/DnrJ/EryC1 family.</text>
</comment>
<dbReference type="GO" id="GO:0030170">
    <property type="term" value="F:pyridoxal phosphate binding"/>
    <property type="evidence" value="ECO:0007669"/>
    <property type="project" value="TreeGrafter"/>
</dbReference>
<dbReference type="PANTHER" id="PTHR30244:SF34">
    <property type="entry name" value="DTDP-4-AMINO-4,6-DIDEOXYGALACTOSE TRANSAMINASE"/>
    <property type="match status" value="1"/>
</dbReference>
<dbReference type="InterPro" id="IPR015421">
    <property type="entry name" value="PyrdxlP-dep_Trfase_major"/>
</dbReference>
<dbReference type="AlphaFoldDB" id="A0A543N966"/>
<keyword evidence="3 4" id="KW-0663">Pyridoxal phosphate</keyword>
<dbReference type="Proteomes" id="UP000317422">
    <property type="component" value="Unassembled WGS sequence"/>
</dbReference>
<dbReference type="Pfam" id="PF01041">
    <property type="entry name" value="DegT_DnrJ_EryC1"/>
    <property type="match status" value="1"/>
</dbReference>
<dbReference type="SUPFAM" id="SSF53383">
    <property type="entry name" value="PLP-dependent transferases"/>
    <property type="match status" value="1"/>
</dbReference>
<reference evidence="5 6" key="1">
    <citation type="submission" date="2019-06" db="EMBL/GenBank/DDBJ databases">
        <title>Sequencing the genomes of 1000 actinobacteria strains.</title>
        <authorList>
            <person name="Klenk H.-P."/>
        </authorList>
    </citation>
    <scope>NUCLEOTIDE SEQUENCE [LARGE SCALE GENOMIC DNA]</scope>
    <source>
        <strain evidence="5 6">DSM 45015</strain>
    </source>
</reference>
<dbReference type="GO" id="GO:0000271">
    <property type="term" value="P:polysaccharide biosynthetic process"/>
    <property type="evidence" value="ECO:0007669"/>
    <property type="project" value="TreeGrafter"/>
</dbReference>
<evidence type="ECO:0000313" key="5">
    <source>
        <dbReference type="EMBL" id="TQN28372.1"/>
    </source>
</evidence>
<dbReference type="RefSeq" id="WP_141925432.1">
    <property type="nucleotide sequence ID" value="NZ_VFQC01000002.1"/>
</dbReference>
<organism evidence="5 6">
    <name type="scientific">Haloactinospora alba</name>
    <dbReference type="NCBI Taxonomy" id="405555"/>
    <lineage>
        <taxon>Bacteria</taxon>
        <taxon>Bacillati</taxon>
        <taxon>Actinomycetota</taxon>
        <taxon>Actinomycetes</taxon>
        <taxon>Streptosporangiales</taxon>
        <taxon>Nocardiopsidaceae</taxon>
        <taxon>Haloactinospora</taxon>
    </lineage>
</organism>
<proteinExistence type="inferred from homology"/>
<keyword evidence="6" id="KW-1185">Reference proteome</keyword>
<sequence length="430" mass="45620">MSALAMLGGARAVPRGSDDAPWPVVTSGEEQAVLRVLRNGRLTATAAGETEVPALEQAWAQHVGVAHCAAVASGTAALHAALAALGVGAGDEVILPALTMNATAHAVRQRGAAPVFADIEPDTLTLDPRSVRAALTPRSTALLPVHLHGLPADMDGLNAAAREHHLPVVEDAAQAHGASYRGTPVGGVGTLGCFSLHPSKNLPSCGEGGLVTTDSTELHRAVTTARNFGEAPPTRVRTYLTHRPGGNARLSPVQAAFARSQLDRFPDYAASRERAAADLCARLARLPGLRVPHVPPDRTHAWHIIRLRLAPAELGIEDTHPAAVREAFHRALRAEGVPVSQYQTAPLPAHPAFRAPDTSDAELAEAFPVSCAAVDDSLCLQRRHLGPDAATVLPAYAEAFEKVWHHRDLVLRMARARPRIRDWRDAVRGR</sequence>
<evidence type="ECO:0000256" key="4">
    <source>
        <dbReference type="RuleBase" id="RU004508"/>
    </source>
</evidence>
<dbReference type="InterPro" id="IPR015424">
    <property type="entry name" value="PyrdxlP-dep_Trfase"/>
</dbReference>
<feature type="active site" description="Proton acceptor" evidence="2">
    <location>
        <position position="200"/>
    </location>
</feature>
<dbReference type="EMBL" id="VFQC01000002">
    <property type="protein sequence ID" value="TQN28372.1"/>
    <property type="molecule type" value="Genomic_DNA"/>
</dbReference>
<comment type="caution">
    <text evidence="5">The sequence shown here is derived from an EMBL/GenBank/DDBJ whole genome shotgun (WGS) entry which is preliminary data.</text>
</comment>
<dbReference type="CDD" id="cd00616">
    <property type="entry name" value="AHBA_syn"/>
    <property type="match status" value="1"/>
</dbReference>
<feature type="modified residue" description="N6-(pyridoxal phosphate)lysine" evidence="3">
    <location>
        <position position="200"/>
    </location>
</feature>
<dbReference type="OrthoDB" id="9804264at2"/>
<dbReference type="GO" id="GO:0008483">
    <property type="term" value="F:transaminase activity"/>
    <property type="evidence" value="ECO:0007669"/>
    <property type="project" value="TreeGrafter"/>
</dbReference>
<evidence type="ECO:0000256" key="1">
    <source>
        <dbReference type="ARBA" id="ARBA00001933"/>
    </source>
</evidence>
<dbReference type="PANTHER" id="PTHR30244">
    <property type="entry name" value="TRANSAMINASE"/>
    <property type="match status" value="1"/>
</dbReference>
<dbReference type="PIRSF" id="PIRSF000390">
    <property type="entry name" value="PLP_StrS"/>
    <property type="match status" value="1"/>
</dbReference>
<evidence type="ECO:0000256" key="2">
    <source>
        <dbReference type="PIRSR" id="PIRSR000390-1"/>
    </source>
</evidence>
<dbReference type="InterPro" id="IPR000653">
    <property type="entry name" value="DegT/StrS_aminotransferase"/>
</dbReference>
<evidence type="ECO:0000256" key="3">
    <source>
        <dbReference type="PIRSR" id="PIRSR000390-2"/>
    </source>
</evidence>
<protein>
    <submittedName>
        <fullName evidence="5">dTDP-4-amino-4,6-dideoxygalactose transaminase</fullName>
    </submittedName>
</protein>
<comment type="cofactor">
    <cofactor evidence="1">
        <name>pyridoxal 5'-phosphate</name>
        <dbReference type="ChEBI" id="CHEBI:597326"/>
    </cofactor>
</comment>
<dbReference type="Gene3D" id="3.90.1150.10">
    <property type="entry name" value="Aspartate Aminotransferase, domain 1"/>
    <property type="match status" value="1"/>
</dbReference>